<evidence type="ECO:0000313" key="3">
    <source>
        <dbReference type="EMBL" id="KAF8677236.1"/>
    </source>
</evidence>
<evidence type="ECO:0000313" key="4">
    <source>
        <dbReference type="Proteomes" id="UP000636709"/>
    </source>
</evidence>
<feature type="signal peptide" evidence="2">
    <location>
        <begin position="1"/>
        <end position="23"/>
    </location>
</feature>
<dbReference type="AlphaFoldDB" id="A0A835E9C3"/>
<keyword evidence="2" id="KW-0732">Signal</keyword>
<sequence length="107" mass="11681">MTTPPDATAAALVLLLLLSSTMSQAGRQLPGHELKWEPPIVYPSPIWQPPTIYPSPIWQPPIIYPGIPPHMEVDDLSSAVEQAPAELREEDHADESSTPVKVVGRIV</sequence>
<evidence type="ECO:0000256" key="2">
    <source>
        <dbReference type="SAM" id="SignalP"/>
    </source>
</evidence>
<keyword evidence="4" id="KW-1185">Reference proteome</keyword>
<accession>A0A835E9C3</accession>
<feature type="chain" id="PRO_5032306675" evidence="2">
    <location>
        <begin position="24"/>
        <end position="107"/>
    </location>
</feature>
<dbReference type="EMBL" id="JACEFO010002150">
    <property type="protein sequence ID" value="KAF8677236.1"/>
    <property type="molecule type" value="Genomic_DNA"/>
</dbReference>
<name>A0A835E9C3_9POAL</name>
<dbReference type="Proteomes" id="UP000636709">
    <property type="component" value="Unassembled WGS sequence"/>
</dbReference>
<reference evidence="3" key="1">
    <citation type="submission" date="2020-07" db="EMBL/GenBank/DDBJ databases">
        <title>Genome sequence and genetic diversity analysis of an under-domesticated orphan crop, white fonio (Digitaria exilis).</title>
        <authorList>
            <person name="Bennetzen J.L."/>
            <person name="Chen S."/>
            <person name="Ma X."/>
            <person name="Wang X."/>
            <person name="Yssel A.E.J."/>
            <person name="Chaluvadi S.R."/>
            <person name="Johnson M."/>
            <person name="Gangashetty P."/>
            <person name="Hamidou F."/>
            <person name="Sanogo M.D."/>
            <person name="Zwaenepoel A."/>
            <person name="Wallace J."/>
            <person name="Van De Peer Y."/>
            <person name="Van Deynze A."/>
        </authorList>
    </citation>
    <scope>NUCLEOTIDE SEQUENCE</scope>
    <source>
        <tissue evidence="3">Leaves</tissue>
    </source>
</reference>
<gene>
    <name evidence="3" type="ORF">HU200_046715</name>
</gene>
<feature type="compositionally biased region" description="Basic and acidic residues" evidence="1">
    <location>
        <begin position="86"/>
        <end position="95"/>
    </location>
</feature>
<feature type="region of interest" description="Disordered" evidence="1">
    <location>
        <begin position="83"/>
        <end position="107"/>
    </location>
</feature>
<proteinExistence type="predicted"/>
<organism evidence="3 4">
    <name type="scientific">Digitaria exilis</name>
    <dbReference type="NCBI Taxonomy" id="1010633"/>
    <lineage>
        <taxon>Eukaryota</taxon>
        <taxon>Viridiplantae</taxon>
        <taxon>Streptophyta</taxon>
        <taxon>Embryophyta</taxon>
        <taxon>Tracheophyta</taxon>
        <taxon>Spermatophyta</taxon>
        <taxon>Magnoliopsida</taxon>
        <taxon>Liliopsida</taxon>
        <taxon>Poales</taxon>
        <taxon>Poaceae</taxon>
        <taxon>PACMAD clade</taxon>
        <taxon>Panicoideae</taxon>
        <taxon>Panicodae</taxon>
        <taxon>Paniceae</taxon>
        <taxon>Anthephorinae</taxon>
        <taxon>Digitaria</taxon>
    </lineage>
</organism>
<protein>
    <submittedName>
        <fullName evidence="3">Uncharacterized protein</fullName>
    </submittedName>
</protein>
<evidence type="ECO:0000256" key="1">
    <source>
        <dbReference type="SAM" id="MobiDB-lite"/>
    </source>
</evidence>
<comment type="caution">
    <text evidence="3">The sequence shown here is derived from an EMBL/GenBank/DDBJ whole genome shotgun (WGS) entry which is preliminary data.</text>
</comment>